<dbReference type="GO" id="GO:0030692">
    <property type="term" value="C:Noc4p-Nop14p complex"/>
    <property type="evidence" value="ECO:0007669"/>
    <property type="project" value="TreeGrafter"/>
</dbReference>
<comment type="caution">
    <text evidence="8">The sequence shown here is derived from an EMBL/GenBank/DDBJ whole genome shotgun (WGS) entry which is preliminary data.</text>
</comment>
<evidence type="ECO:0000313" key="9">
    <source>
        <dbReference type="Proteomes" id="UP000837801"/>
    </source>
</evidence>
<keyword evidence="3" id="KW-0690">Ribosome biogenesis</keyword>
<dbReference type="GO" id="GO:0030490">
    <property type="term" value="P:maturation of SSU-rRNA"/>
    <property type="evidence" value="ECO:0007669"/>
    <property type="project" value="TreeGrafter"/>
</dbReference>
<reference evidence="8" key="1">
    <citation type="submission" date="2022-03" db="EMBL/GenBank/DDBJ databases">
        <authorList>
            <person name="Legras J.-L."/>
            <person name="Devillers H."/>
            <person name="Grondin C."/>
        </authorList>
    </citation>
    <scope>NUCLEOTIDE SEQUENCE</scope>
    <source>
        <strain evidence="8">CLIB 1423</strain>
    </source>
</reference>
<dbReference type="PANTHER" id="PTHR23183">
    <property type="entry name" value="NOP14"/>
    <property type="match status" value="1"/>
</dbReference>
<evidence type="ECO:0000256" key="4">
    <source>
        <dbReference type="ARBA" id="ARBA00022552"/>
    </source>
</evidence>
<dbReference type="AlphaFoldDB" id="A0A9P0QLD1"/>
<feature type="compositionally biased region" description="Basic and acidic residues" evidence="7">
    <location>
        <begin position="286"/>
        <end position="313"/>
    </location>
</feature>
<proteinExistence type="inferred from homology"/>
<dbReference type="Proteomes" id="UP000837801">
    <property type="component" value="Unassembled WGS sequence"/>
</dbReference>
<feature type="region of interest" description="Disordered" evidence="7">
    <location>
        <begin position="136"/>
        <end position="211"/>
    </location>
</feature>
<protein>
    <submittedName>
        <fullName evidence="8">Probable nucleolar complex protein 14</fullName>
    </submittedName>
</protein>
<dbReference type="Pfam" id="PF04147">
    <property type="entry name" value="Nop14"/>
    <property type="match status" value="1"/>
</dbReference>
<evidence type="ECO:0000256" key="5">
    <source>
        <dbReference type="ARBA" id="ARBA00023242"/>
    </source>
</evidence>
<evidence type="ECO:0000256" key="6">
    <source>
        <dbReference type="ARBA" id="ARBA00024695"/>
    </source>
</evidence>
<keyword evidence="4" id="KW-0698">rRNA processing</keyword>
<evidence type="ECO:0000256" key="1">
    <source>
        <dbReference type="ARBA" id="ARBA00004604"/>
    </source>
</evidence>
<evidence type="ECO:0000256" key="7">
    <source>
        <dbReference type="SAM" id="MobiDB-lite"/>
    </source>
</evidence>
<dbReference type="GO" id="GO:0032040">
    <property type="term" value="C:small-subunit processome"/>
    <property type="evidence" value="ECO:0007669"/>
    <property type="project" value="InterPro"/>
</dbReference>
<feature type="region of interest" description="Disordered" evidence="7">
    <location>
        <begin position="286"/>
        <end position="380"/>
    </location>
</feature>
<feature type="region of interest" description="Disordered" evidence="7">
    <location>
        <begin position="13"/>
        <end position="36"/>
    </location>
</feature>
<evidence type="ECO:0000256" key="2">
    <source>
        <dbReference type="ARBA" id="ARBA00007466"/>
    </source>
</evidence>
<comment type="function">
    <text evidence="6">Involved in nucleolar processing of pre-18S ribosomal RNA. Has a role in the nuclear export of 40S pre-ribosomal subunit to the cytoplasm.</text>
</comment>
<feature type="compositionally biased region" description="Acidic residues" evidence="7">
    <location>
        <begin position="331"/>
        <end position="367"/>
    </location>
</feature>
<dbReference type="InterPro" id="IPR007276">
    <property type="entry name" value="Nop14"/>
</dbReference>
<comment type="similarity">
    <text evidence="2">Belongs to the NOP14 family.</text>
</comment>
<evidence type="ECO:0000313" key="8">
    <source>
        <dbReference type="EMBL" id="CAH2350803.1"/>
    </source>
</evidence>
<keyword evidence="9" id="KW-1185">Reference proteome</keyword>
<dbReference type="EMBL" id="CAKXYY010000002">
    <property type="protein sequence ID" value="CAH2350803.1"/>
    <property type="molecule type" value="Genomic_DNA"/>
</dbReference>
<evidence type="ECO:0000256" key="3">
    <source>
        <dbReference type="ARBA" id="ARBA00022517"/>
    </source>
</evidence>
<dbReference type="OrthoDB" id="441771at2759"/>
<keyword evidence="5" id="KW-0539">Nucleus</keyword>
<feature type="compositionally biased region" description="Acidic residues" evidence="7">
    <location>
        <begin position="152"/>
        <end position="163"/>
    </location>
</feature>
<sequence>MAGSQLKQLKAALKTNGLTGQANSKKNKKSRTATEIRRDDREEIISNIRQQFNKFDTKTNRTKKDYTVIQGGKFVKAGTAQHNNSTRSRSVMEENLKLQYGANKSRHGKTGGVVDRRFGESNKNMTNEEKMLERFTKERERQSKKNVFSLGSDDEGDDEDDDGFVLTHYGKSLALDEAEDDNDERKRGWGIDEEDQGLMPIEDQPQRKKTKAEVMKEIIAKSKFHKNQRQQEHQKALDDIMDLDEDFEDIMQDLNSTAAKIPKKQFSEKKPEEIEYDNKVRELTYDRRSVPADRTKTAEEIQKEHDDRMKQLETARLNRMNGIADDRDKEGDDLDDDFWNGSEEGGDSEDEEEEEVEDEDASEDEDGSNGSGRAKKTRTVVSMPSTHAEFASMIAGIETDKQPAFIDKIIQVYQPRLAAGNKEKMGQFTCILLDHILYLNEPEHYLASNNDLINKLIQKLKELSEKYNEPLVESIRGTILKIQERIMEQKYESMDLVFYTIVGYVFSSSDHYHLVVTPTLILMNETLSGIQYNSGIQFQQVFTTVFISEILLKYTTFSKRIVPEALQGLEKVLLSLVPEPTKIAEQNKLNIIEVVETVNTLPKSIKASKSTGSISLQTLYKVKPTLQDKFELLQKTVSLIGNYLEIWKETNALPEIVSAFKAILKHTVKYYSAQIKQLPELLNKLDKLERFALNDRKPLTLQHHKALAIATFAPKFEENFNPDKKSYDVNRERQEIGKMKAQLKKEKKSTLKDLRKESRFVAREQIKEKKDMYETYHKKMASIVNSISTIEGAEKNQYEKEKQQRKSKR</sequence>
<gene>
    <name evidence="8" type="ORF">CLIB1423_02S05534</name>
</gene>
<dbReference type="PANTHER" id="PTHR23183:SF0">
    <property type="entry name" value="NUCLEOLAR PROTEIN 14"/>
    <property type="match status" value="1"/>
</dbReference>
<accession>A0A9P0QLD1</accession>
<name>A0A9P0QLD1_9ASCO</name>
<organism evidence="8 9">
    <name type="scientific">[Candida] railenensis</name>
    <dbReference type="NCBI Taxonomy" id="45579"/>
    <lineage>
        <taxon>Eukaryota</taxon>
        <taxon>Fungi</taxon>
        <taxon>Dikarya</taxon>
        <taxon>Ascomycota</taxon>
        <taxon>Saccharomycotina</taxon>
        <taxon>Pichiomycetes</taxon>
        <taxon>Debaryomycetaceae</taxon>
        <taxon>Kurtzmaniella</taxon>
    </lineage>
</organism>
<comment type="subcellular location">
    <subcellularLocation>
        <location evidence="1">Nucleus</location>
        <location evidence="1">Nucleolus</location>
    </subcellularLocation>
</comment>